<dbReference type="InterPro" id="IPR029044">
    <property type="entry name" value="Nucleotide-diphossugar_trans"/>
</dbReference>
<keyword evidence="2 8" id="KW-0808">Transferase</keyword>
<dbReference type="InterPro" id="IPR013482">
    <property type="entry name" value="Molybde_CF_guanTrfase"/>
</dbReference>
<reference evidence="10 11" key="1">
    <citation type="submission" date="2015-09" db="EMBL/GenBank/DDBJ databases">
        <title>Genome sequence of Oxobacter pfennigii DSM 3222.</title>
        <authorList>
            <person name="Poehlein A."/>
            <person name="Bengelsdorf F.R."/>
            <person name="Schiel-Bengelsdorf B."/>
            <person name="Duerre P."/>
            <person name="Daniel R."/>
        </authorList>
    </citation>
    <scope>NUCLEOTIDE SEQUENCE [LARGE SCALE GENOMIC DNA]</scope>
    <source>
        <strain evidence="10 11">DSM 3222</strain>
    </source>
</reference>
<feature type="binding site" evidence="8">
    <location>
        <begin position="10"/>
        <end position="12"/>
    </location>
    <ligand>
        <name>GTP</name>
        <dbReference type="ChEBI" id="CHEBI:37565"/>
    </ligand>
</feature>
<evidence type="ECO:0000256" key="8">
    <source>
        <dbReference type="HAMAP-Rule" id="MF_00316"/>
    </source>
</evidence>
<feature type="binding site" evidence="8">
    <location>
        <position position="67"/>
    </location>
    <ligand>
        <name>GTP</name>
        <dbReference type="ChEBI" id="CHEBI:37565"/>
    </ligand>
</feature>
<dbReference type="Gene3D" id="3.90.550.10">
    <property type="entry name" value="Spore Coat Polysaccharide Biosynthesis Protein SpsA, Chain A"/>
    <property type="match status" value="1"/>
</dbReference>
<evidence type="ECO:0000256" key="1">
    <source>
        <dbReference type="ARBA" id="ARBA00022490"/>
    </source>
</evidence>
<dbReference type="EC" id="2.7.7.77" evidence="8"/>
<dbReference type="InterPro" id="IPR025877">
    <property type="entry name" value="MobA-like_NTP_Trfase"/>
</dbReference>
<dbReference type="STRING" id="36849.OXPF_22410"/>
<organism evidence="10 11">
    <name type="scientific">Oxobacter pfennigii</name>
    <dbReference type="NCBI Taxonomy" id="36849"/>
    <lineage>
        <taxon>Bacteria</taxon>
        <taxon>Bacillati</taxon>
        <taxon>Bacillota</taxon>
        <taxon>Clostridia</taxon>
        <taxon>Eubacteriales</taxon>
        <taxon>Clostridiaceae</taxon>
        <taxon>Oxobacter</taxon>
    </lineage>
</organism>
<dbReference type="Pfam" id="PF12804">
    <property type="entry name" value="NTP_transf_3"/>
    <property type="match status" value="1"/>
</dbReference>
<dbReference type="SUPFAM" id="SSF53448">
    <property type="entry name" value="Nucleotide-diphospho-sugar transferases"/>
    <property type="match status" value="1"/>
</dbReference>
<feature type="binding site" evidence="8">
    <location>
        <position position="22"/>
    </location>
    <ligand>
        <name>GTP</name>
        <dbReference type="ChEBI" id="CHEBI:37565"/>
    </ligand>
</feature>
<dbReference type="GO" id="GO:0005737">
    <property type="term" value="C:cytoplasm"/>
    <property type="evidence" value="ECO:0007669"/>
    <property type="project" value="UniProtKB-SubCell"/>
</dbReference>
<comment type="caution">
    <text evidence="8">Lacks conserved residue(s) required for the propagation of feature annotation.</text>
</comment>
<evidence type="ECO:0000256" key="2">
    <source>
        <dbReference type="ARBA" id="ARBA00022679"/>
    </source>
</evidence>
<comment type="domain">
    <text evidence="8">The N-terminal domain determines nucleotide recognition and specific binding, while the C-terminal domain determines the specific binding to the target protein.</text>
</comment>
<evidence type="ECO:0000256" key="6">
    <source>
        <dbReference type="ARBA" id="ARBA00023134"/>
    </source>
</evidence>
<dbReference type="AlphaFoldDB" id="A0A0P8YAP2"/>
<evidence type="ECO:0000313" key="10">
    <source>
        <dbReference type="EMBL" id="KPU44075.1"/>
    </source>
</evidence>
<feature type="binding site" evidence="8">
    <location>
        <position position="96"/>
    </location>
    <ligand>
        <name>Mg(2+)</name>
        <dbReference type="ChEBI" id="CHEBI:18420"/>
    </ligand>
</feature>
<comment type="caution">
    <text evidence="10">The sequence shown here is derived from an EMBL/GenBank/DDBJ whole genome shotgun (WGS) entry which is preliminary data.</text>
</comment>
<dbReference type="GO" id="GO:0046872">
    <property type="term" value="F:metal ion binding"/>
    <property type="evidence" value="ECO:0007669"/>
    <property type="project" value="UniProtKB-KW"/>
</dbReference>
<evidence type="ECO:0000256" key="5">
    <source>
        <dbReference type="ARBA" id="ARBA00022842"/>
    </source>
</evidence>
<sequence length="201" mass="23072">MDKFGTAIILCGGKSSRMGFDKSTIRVGGKFLIEKIAHGLEKVFNEIIMVAENKNKFGSIPYRVTEDYIKGFGPAAGIYTGLNEASSYYTFVIACDMPFVNIDYIKYMMNIIENHNPDCVITRKGKWIEPLHSFYSKKLIDSFKENIDNNQLQLYKILEKHDVYYVEEETARKFSKDLDVFMNLNYASDLGCIKNAFDEEV</sequence>
<proteinExistence type="inferred from homology"/>
<evidence type="ECO:0000256" key="7">
    <source>
        <dbReference type="ARBA" id="ARBA00023150"/>
    </source>
</evidence>
<keyword evidence="11" id="KW-1185">Reference proteome</keyword>
<keyword evidence="4 8" id="KW-0547">Nucleotide-binding</keyword>
<comment type="similarity">
    <text evidence="8">Belongs to the MobA family.</text>
</comment>
<protein>
    <recommendedName>
        <fullName evidence="8">Probable molybdenum cofactor guanylyltransferase</fullName>
        <shortName evidence="8">MoCo guanylyltransferase</shortName>
        <ecNumber evidence="8">2.7.7.77</ecNumber>
    </recommendedName>
    <alternativeName>
        <fullName evidence="8">GTP:molybdopterin guanylyltransferase</fullName>
    </alternativeName>
    <alternativeName>
        <fullName evidence="8">Mo-MPT guanylyltransferase</fullName>
    </alternativeName>
    <alternativeName>
        <fullName evidence="8">Molybdopterin guanylyltransferase</fullName>
    </alternativeName>
    <alternativeName>
        <fullName evidence="8">Molybdopterin-guanine dinucleotide synthase</fullName>
        <shortName evidence="8">MGD synthase</shortName>
    </alternativeName>
</protein>
<keyword evidence="5 8" id="KW-0460">Magnesium</keyword>
<dbReference type="RefSeq" id="WP_054875275.1">
    <property type="nucleotide sequence ID" value="NZ_LKET01000032.1"/>
</dbReference>
<dbReference type="GO" id="GO:0061603">
    <property type="term" value="F:molybdenum cofactor guanylyltransferase activity"/>
    <property type="evidence" value="ECO:0007669"/>
    <property type="project" value="UniProtKB-EC"/>
</dbReference>
<evidence type="ECO:0000259" key="9">
    <source>
        <dbReference type="Pfam" id="PF12804"/>
    </source>
</evidence>
<dbReference type="GO" id="GO:0006777">
    <property type="term" value="P:Mo-molybdopterin cofactor biosynthetic process"/>
    <property type="evidence" value="ECO:0007669"/>
    <property type="project" value="UniProtKB-KW"/>
</dbReference>
<keyword evidence="7 8" id="KW-0501">Molybdenum cofactor biosynthesis</keyword>
<dbReference type="EMBL" id="LKET01000032">
    <property type="protein sequence ID" value="KPU44075.1"/>
    <property type="molecule type" value="Genomic_DNA"/>
</dbReference>
<dbReference type="PANTHER" id="PTHR19136">
    <property type="entry name" value="MOLYBDENUM COFACTOR GUANYLYLTRANSFERASE"/>
    <property type="match status" value="1"/>
</dbReference>
<gene>
    <name evidence="10" type="primary">mobA_2</name>
    <name evidence="8" type="synonym">mobA</name>
    <name evidence="10" type="ORF">OXPF_22410</name>
</gene>
<evidence type="ECO:0000256" key="3">
    <source>
        <dbReference type="ARBA" id="ARBA00022723"/>
    </source>
</evidence>
<keyword evidence="10" id="KW-0548">Nucleotidyltransferase</keyword>
<comment type="catalytic activity">
    <reaction evidence="8">
        <text>Mo-molybdopterin + GTP + H(+) = Mo-molybdopterin guanine dinucleotide + diphosphate</text>
        <dbReference type="Rhea" id="RHEA:34243"/>
        <dbReference type="ChEBI" id="CHEBI:15378"/>
        <dbReference type="ChEBI" id="CHEBI:33019"/>
        <dbReference type="ChEBI" id="CHEBI:37565"/>
        <dbReference type="ChEBI" id="CHEBI:71302"/>
        <dbReference type="ChEBI" id="CHEBI:71310"/>
        <dbReference type="EC" id="2.7.7.77"/>
    </reaction>
</comment>
<feature type="domain" description="MobA-like NTP transferase" evidence="9">
    <location>
        <begin position="7"/>
        <end position="161"/>
    </location>
</feature>
<evidence type="ECO:0000313" key="11">
    <source>
        <dbReference type="Proteomes" id="UP000050326"/>
    </source>
</evidence>
<dbReference type="HAMAP" id="MF_00316">
    <property type="entry name" value="MobA"/>
    <property type="match status" value="1"/>
</dbReference>
<dbReference type="OrthoDB" id="9788394at2"/>
<comment type="cofactor">
    <cofactor evidence="8">
        <name>Mg(2+)</name>
        <dbReference type="ChEBI" id="CHEBI:18420"/>
    </cofactor>
</comment>
<keyword evidence="1 8" id="KW-0963">Cytoplasm</keyword>
<dbReference type="PANTHER" id="PTHR19136:SF81">
    <property type="entry name" value="MOLYBDENUM COFACTOR GUANYLYLTRANSFERASE"/>
    <property type="match status" value="1"/>
</dbReference>
<comment type="function">
    <text evidence="8">Transfers a GMP moiety from GTP to Mo-molybdopterin (Mo-MPT) cofactor (Moco or molybdenum cofactor) to form Mo-molybdopterin guanine dinucleotide (Mo-MGD) cofactor.</text>
</comment>
<dbReference type="CDD" id="cd02503">
    <property type="entry name" value="MobA"/>
    <property type="match status" value="1"/>
</dbReference>
<feature type="binding site" evidence="8">
    <location>
        <position position="96"/>
    </location>
    <ligand>
        <name>GTP</name>
        <dbReference type="ChEBI" id="CHEBI:37565"/>
    </ligand>
</feature>
<dbReference type="GO" id="GO:0005525">
    <property type="term" value="F:GTP binding"/>
    <property type="evidence" value="ECO:0007669"/>
    <property type="project" value="UniProtKB-UniRule"/>
</dbReference>
<evidence type="ECO:0000256" key="4">
    <source>
        <dbReference type="ARBA" id="ARBA00022741"/>
    </source>
</evidence>
<keyword evidence="6 8" id="KW-0342">GTP-binding</keyword>
<comment type="subcellular location">
    <subcellularLocation>
        <location evidence="8">Cytoplasm</location>
    </subcellularLocation>
</comment>
<keyword evidence="3 8" id="KW-0479">Metal-binding</keyword>
<dbReference type="PATRIC" id="fig|36849.3.peg.2362"/>
<name>A0A0P8YAP2_9CLOT</name>
<accession>A0A0P8YAP2</accession>
<dbReference type="Proteomes" id="UP000050326">
    <property type="component" value="Unassembled WGS sequence"/>
</dbReference>